<protein>
    <recommendedName>
        <fullName evidence="9">VTT domain-containing protein</fullName>
    </recommendedName>
</protein>
<comment type="similarity">
    <text evidence="2">Belongs to the DedA family.</text>
</comment>
<dbReference type="Pfam" id="PF09335">
    <property type="entry name" value="VTT_dom"/>
    <property type="match status" value="1"/>
</dbReference>
<feature type="transmembrane region" description="Helical" evidence="8">
    <location>
        <begin position="106"/>
        <end position="128"/>
    </location>
</feature>
<feature type="compositionally biased region" description="Acidic residues" evidence="7">
    <location>
        <begin position="326"/>
        <end position="344"/>
    </location>
</feature>
<keyword evidence="6 8" id="KW-0472">Membrane</keyword>
<keyword evidence="5 8" id="KW-1133">Transmembrane helix</keyword>
<name>A0A919GFR2_9ACTN</name>
<evidence type="ECO:0000256" key="6">
    <source>
        <dbReference type="ARBA" id="ARBA00023136"/>
    </source>
</evidence>
<reference evidence="10" key="1">
    <citation type="journal article" date="2014" name="Int. J. Syst. Evol. Microbiol.">
        <title>Complete genome sequence of Corynebacterium casei LMG S-19264T (=DSM 44701T), isolated from a smear-ripened cheese.</title>
        <authorList>
            <consortium name="US DOE Joint Genome Institute (JGI-PGF)"/>
            <person name="Walter F."/>
            <person name="Albersmeier A."/>
            <person name="Kalinowski J."/>
            <person name="Ruckert C."/>
        </authorList>
    </citation>
    <scope>NUCLEOTIDE SEQUENCE</scope>
    <source>
        <strain evidence="10">JCM 5069</strain>
    </source>
</reference>
<evidence type="ECO:0000313" key="10">
    <source>
        <dbReference type="EMBL" id="GHH83584.1"/>
    </source>
</evidence>
<reference evidence="10" key="2">
    <citation type="submission" date="2020-09" db="EMBL/GenBank/DDBJ databases">
        <authorList>
            <person name="Sun Q."/>
            <person name="Ohkuma M."/>
        </authorList>
    </citation>
    <scope>NUCLEOTIDE SEQUENCE</scope>
    <source>
        <strain evidence="10">JCM 5069</strain>
    </source>
</reference>
<evidence type="ECO:0000256" key="5">
    <source>
        <dbReference type="ARBA" id="ARBA00022989"/>
    </source>
</evidence>
<keyword evidence="4 8" id="KW-0812">Transmembrane</keyword>
<evidence type="ECO:0000256" key="8">
    <source>
        <dbReference type="SAM" id="Phobius"/>
    </source>
</evidence>
<dbReference type="InterPro" id="IPR051311">
    <property type="entry name" value="DedA_domain"/>
</dbReference>
<evidence type="ECO:0000313" key="11">
    <source>
        <dbReference type="Proteomes" id="UP000603708"/>
    </source>
</evidence>
<dbReference type="EMBL" id="BNCD01000014">
    <property type="protein sequence ID" value="GHH83584.1"/>
    <property type="molecule type" value="Genomic_DNA"/>
</dbReference>
<feature type="domain" description="VTT" evidence="9">
    <location>
        <begin position="86"/>
        <end position="212"/>
    </location>
</feature>
<keyword evidence="3" id="KW-1003">Cell membrane</keyword>
<feature type="transmembrane region" description="Helical" evidence="8">
    <location>
        <begin position="230"/>
        <end position="249"/>
    </location>
</feature>
<evidence type="ECO:0000256" key="7">
    <source>
        <dbReference type="SAM" id="MobiDB-lite"/>
    </source>
</evidence>
<keyword evidence="11" id="KW-1185">Reference proteome</keyword>
<dbReference type="PANTHER" id="PTHR42709:SF6">
    <property type="entry name" value="UNDECAPRENYL PHOSPHATE TRANSPORTER A"/>
    <property type="match status" value="1"/>
</dbReference>
<feature type="compositionally biased region" description="Basic and acidic residues" evidence="7">
    <location>
        <begin position="281"/>
        <end position="325"/>
    </location>
</feature>
<dbReference type="Proteomes" id="UP000603708">
    <property type="component" value="Unassembled WGS sequence"/>
</dbReference>
<proteinExistence type="inferred from homology"/>
<evidence type="ECO:0000256" key="3">
    <source>
        <dbReference type="ARBA" id="ARBA00022475"/>
    </source>
</evidence>
<dbReference type="InterPro" id="IPR032816">
    <property type="entry name" value="VTT_dom"/>
</dbReference>
<evidence type="ECO:0000256" key="4">
    <source>
        <dbReference type="ARBA" id="ARBA00022692"/>
    </source>
</evidence>
<dbReference type="PANTHER" id="PTHR42709">
    <property type="entry name" value="ALKALINE PHOSPHATASE LIKE PROTEIN"/>
    <property type="match status" value="1"/>
</dbReference>
<evidence type="ECO:0000256" key="2">
    <source>
        <dbReference type="ARBA" id="ARBA00010792"/>
    </source>
</evidence>
<dbReference type="AlphaFoldDB" id="A0A919GFR2"/>
<feature type="transmembrane region" description="Helical" evidence="8">
    <location>
        <begin position="192"/>
        <end position="210"/>
    </location>
</feature>
<organism evidence="10 11">
    <name type="scientific">Streptomyces sulfonofaciens</name>
    <dbReference type="NCBI Taxonomy" id="68272"/>
    <lineage>
        <taxon>Bacteria</taxon>
        <taxon>Bacillati</taxon>
        <taxon>Actinomycetota</taxon>
        <taxon>Actinomycetes</taxon>
        <taxon>Kitasatosporales</taxon>
        <taxon>Streptomycetaceae</taxon>
        <taxon>Streptomyces</taxon>
    </lineage>
</organism>
<comment type="subcellular location">
    <subcellularLocation>
        <location evidence="1">Cell membrane</location>
        <topology evidence="1">Multi-pass membrane protein</topology>
    </subcellularLocation>
</comment>
<dbReference type="GO" id="GO:0005886">
    <property type="term" value="C:plasma membrane"/>
    <property type="evidence" value="ECO:0007669"/>
    <property type="project" value="UniProtKB-SubCell"/>
</dbReference>
<comment type="caution">
    <text evidence="10">The sequence shown here is derived from an EMBL/GenBank/DDBJ whole genome shotgun (WGS) entry which is preliminary data.</text>
</comment>
<feature type="region of interest" description="Disordered" evidence="7">
    <location>
        <begin position="255"/>
        <end position="344"/>
    </location>
</feature>
<accession>A0A919GFR2</accession>
<gene>
    <name evidence="10" type="ORF">GCM10018793_46030</name>
</gene>
<evidence type="ECO:0000256" key="1">
    <source>
        <dbReference type="ARBA" id="ARBA00004651"/>
    </source>
</evidence>
<sequence length="344" mass="36325">MPWRAAPPWAGRAGCGCADRPIRPGPAGDGRADRPVHALTPFFEEMAMAGMPPLPGVLADLAPLLDHWGYLAVGALVGVEDFGIPLPGETVMIVAAVYAGAGRLNVFGVAAVAWLAAVVGDNIGYLIGRTAGRRLVARYGRYVFLPPRRVAKAEGFFTRHGGKVIVVARFIEGLREANGLIAGIARMPWPRFLAYNALGAVLWVATWVSLGYLAGQHISALYPAIQQSEVWLLTATAVVVAALLARRILRHRRASRAEREDGDLDEGAAGRAAGDGTGEEGGGREHGEDGAGRDDSRGRRADGPDGRDRDRGGGRPDDRANRGKDDEADQDADDGADGDEDDGG</sequence>
<evidence type="ECO:0000259" key="9">
    <source>
        <dbReference type="Pfam" id="PF09335"/>
    </source>
</evidence>